<reference evidence="1 3" key="1">
    <citation type="journal article" date="2012" name="Nature">
        <title>Algal genomes reveal evolutionary mosaicism and the fate of nucleomorphs.</title>
        <authorList>
            <consortium name="DOE Joint Genome Institute"/>
            <person name="Curtis B.A."/>
            <person name="Tanifuji G."/>
            <person name="Burki F."/>
            <person name="Gruber A."/>
            <person name="Irimia M."/>
            <person name="Maruyama S."/>
            <person name="Arias M.C."/>
            <person name="Ball S.G."/>
            <person name="Gile G.H."/>
            <person name="Hirakawa Y."/>
            <person name="Hopkins J.F."/>
            <person name="Kuo A."/>
            <person name="Rensing S.A."/>
            <person name="Schmutz J."/>
            <person name="Symeonidi A."/>
            <person name="Elias M."/>
            <person name="Eveleigh R.J."/>
            <person name="Herman E.K."/>
            <person name="Klute M.J."/>
            <person name="Nakayama T."/>
            <person name="Obornik M."/>
            <person name="Reyes-Prieto A."/>
            <person name="Armbrust E.V."/>
            <person name="Aves S.J."/>
            <person name="Beiko R.G."/>
            <person name="Coutinho P."/>
            <person name="Dacks J.B."/>
            <person name="Durnford D.G."/>
            <person name="Fast N.M."/>
            <person name="Green B.R."/>
            <person name="Grisdale C.J."/>
            <person name="Hempel F."/>
            <person name="Henrissat B."/>
            <person name="Hoppner M.P."/>
            <person name="Ishida K."/>
            <person name="Kim E."/>
            <person name="Koreny L."/>
            <person name="Kroth P.G."/>
            <person name="Liu Y."/>
            <person name="Malik S.B."/>
            <person name="Maier U.G."/>
            <person name="McRose D."/>
            <person name="Mock T."/>
            <person name="Neilson J.A."/>
            <person name="Onodera N.T."/>
            <person name="Poole A.M."/>
            <person name="Pritham E.J."/>
            <person name="Richards T.A."/>
            <person name="Rocap G."/>
            <person name="Roy S.W."/>
            <person name="Sarai C."/>
            <person name="Schaack S."/>
            <person name="Shirato S."/>
            <person name="Slamovits C.H."/>
            <person name="Spencer D.F."/>
            <person name="Suzuki S."/>
            <person name="Worden A.Z."/>
            <person name="Zauner S."/>
            <person name="Barry K."/>
            <person name="Bell C."/>
            <person name="Bharti A.K."/>
            <person name="Crow J.A."/>
            <person name="Grimwood J."/>
            <person name="Kramer R."/>
            <person name="Lindquist E."/>
            <person name="Lucas S."/>
            <person name="Salamov A."/>
            <person name="McFadden G.I."/>
            <person name="Lane C.E."/>
            <person name="Keeling P.J."/>
            <person name="Gray M.W."/>
            <person name="Grigoriev I.V."/>
            <person name="Archibald J.M."/>
        </authorList>
    </citation>
    <scope>NUCLEOTIDE SEQUENCE</scope>
    <source>
        <strain evidence="1 3">CCMP2712</strain>
    </source>
</reference>
<dbReference type="Proteomes" id="UP000011087">
    <property type="component" value="Unassembled WGS sequence"/>
</dbReference>
<organism evidence="1">
    <name type="scientific">Guillardia theta (strain CCMP2712)</name>
    <name type="common">Cryptophyte</name>
    <dbReference type="NCBI Taxonomy" id="905079"/>
    <lineage>
        <taxon>Eukaryota</taxon>
        <taxon>Cryptophyceae</taxon>
        <taxon>Pyrenomonadales</taxon>
        <taxon>Geminigeraceae</taxon>
        <taxon>Guillardia</taxon>
    </lineage>
</organism>
<dbReference type="RefSeq" id="XP_005823126.1">
    <property type="nucleotide sequence ID" value="XM_005823069.1"/>
</dbReference>
<dbReference type="HOGENOM" id="CLU_2563263_0_0_1"/>
<gene>
    <name evidence="1" type="ORF">GUITHDRAFT_117654</name>
</gene>
<evidence type="ECO:0000313" key="3">
    <source>
        <dbReference type="Proteomes" id="UP000011087"/>
    </source>
</evidence>
<accession>L1IIT3</accession>
<protein>
    <submittedName>
        <fullName evidence="1 2">Uncharacterized protein</fullName>
    </submittedName>
</protein>
<keyword evidence="3" id="KW-1185">Reference proteome</keyword>
<proteinExistence type="predicted"/>
<dbReference type="AlphaFoldDB" id="L1IIT3"/>
<dbReference type="GeneID" id="17292886"/>
<dbReference type="EnsemblProtists" id="EKX36146">
    <property type="protein sequence ID" value="EKX36146"/>
    <property type="gene ID" value="GUITHDRAFT_117654"/>
</dbReference>
<evidence type="ECO:0000313" key="1">
    <source>
        <dbReference type="EMBL" id="EKX36146.1"/>
    </source>
</evidence>
<evidence type="ECO:0000313" key="2">
    <source>
        <dbReference type="EnsemblProtists" id="EKX36146"/>
    </source>
</evidence>
<sequence>MLSAPTQRTTTLTDHQVDLDKIDDDIDYYKKRIKFLQQDIPNMELHMQFADEDSKKYIRVYINWARSEIERYNQKIKDLPVP</sequence>
<reference evidence="2" key="3">
    <citation type="submission" date="2015-06" db="UniProtKB">
        <authorList>
            <consortium name="EnsemblProtists"/>
        </authorList>
    </citation>
    <scope>IDENTIFICATION</scope>
</reference>
<dbReference type="KEGG" id="gtt:GUITHDRAFT_117654"/>
<name>L1IIT3_GUITC</name>
<reference evidence="3" key="2">
    <citation type="submission" date="2012-11" db="EMBL/GenBank/DDBJ databases">
        <authorList>
            <person name="Kuo A."/>
            <person name="Curtis B.A."/>
            <person name="Tanifuji G."/>
            <person name="Burki F."/>
            <person name="Gruber A."/>
            <person name="Irimia M."/>
            <person name="Maruyama S."/>
            <person name="Arias M.C."/>
            <person name="Ball S.G."/>
            <person name="Gile G.H."/>
            <person name="Hirakawa Y."/>
            <person name="Hopkins J.F."/>
            <person name="Rensing S.A."/>
            <person name="Schmutz J."/>
            <person name="Symeonidi A."/>
            <person name="Elias M."/>
            <person name="Eveleigh R.J."/>
            <person name="Herman E.K."/>
            <person name="Klute M.J."/>
            <person name="Nakayama T."/>
            <person name="Obornik M."/>
            <person name="Reyes-Prieto A."/>
            <person name="Armbrust E.V."/>
            <person name="Aves S.J."/>
            <person name="Beiko R.G."/>
            <person name="Coutinho P."/>
            <person name="Dacks J.B."/>
            <person name="Durnford D.G."/>
            <person name="Fast N.M."/>
            <person name="Green B.R."/>
            <person name="Grisdale C."/>
            <person name="Hempe F."/>
            <person name="Henrissat B."/>
            <person name="Hoppner M.P."/>
            <person name="Ishida K.-I."/>
            <person name="Kim E."/>
            <person name="Koreny L."/>
            <person name="Kroth P.G."/>
            <person name="Liu Y."/>
            <person name="Malik S.-B."/>
            <person name="Maier U.G."/>
            <person name="McRose D."/>
            <person name="Mock T."/>
            <person name="Neilson J.A."/>
            <person name="Onodera N.T."/>
            <person name="Poole A.M."/>
            <person name="Pritham E.J."/>
            <person name="Richards T.A."/>
            <person name="Rocap G."/>
            <person name="Roy S.W."/>
            <person name="Sarai C."/>
            <person name="Schaack S."/>
            <person name="Shirato S."/>
            <person name="Slamovits C.H."/>
            <person name="Spencer D.F."/>
            <person name="Suzuki S."/>
            <person name="Worden A.Z."/>
            <person name="Zauner S."/>
            <person name="Barry K."/>
            <person name="Bell C."/>
            <person name="Bharti A.K."/>
            <person name="Crow J.A."/>
            <person name="Grimwood J."/>
            <person name="Kramer R."/>
            <person name="Lindquist E."/>
            <person name="Lucas S."/>
            <person name="Salamov A."/>
            <person name="McFadden G.I."/>
            <person name="Lane C.E."/>
            <person name="Keeling P.J."/>
            <person name="Gray M.W."/>
            <person name="Grigoriev I.V."/>
            <person name="Archibald J.M."/>
        </authorList>
    </citation>
    <scope>NUCLEOTIDE SEQUENCE</scope>
    <source>
        <strain evidence="3">CCMP2712</strain>
    </source>
</reference>
<dbReference type="PaxDb" id="55529-EKX36146"/>
<dbReference type="EMBL" id="JH993078">
    <property type="protein sequence ID" value="EKX36146.1"/>
    <property type="molecule type" value="Genomic_DNA"/>
</dbReference>